<dbReference type="PANTHER" id="PTHR12419:SF7">
    <property type="entry name" value="OTU DOMAIN-CONTAINING PROTEIN 3"/>
    <property type="match status" value="1"/>
</dbReference>
<dbReference type="PANTHER" id="PTHR12419">
    <property type="entry name" value="OTU DOMAIN CONTAINING PROTEIN"/>
    <property type="match status" value="1"/>
</dbReference>
<name>A0AAD6N975_PENCN</name>
<sequence length="454" mass="50592">MSHLTHGGRIVPILTGHEHQVQEELPQTADPLQDQQAELLAKTQQNNSTMDHASLEMPCLKERGLFALPTEGDGNCLYYSLSDQLYGITHHADEIRQRLATHMANNKKYFMQFVVAEGGERRRPKRAAASAYATRSADVLTPSLEDKERRFEDMIATTRKNGEWASSEHLQAFCQVFQVDLNVYTMDGVQVFRDVNALPDQPRDVLHVAFHDFKHYSSVRRINGPHKGLLTGVNIIPQLSEDIKPDVDRKLAEDCKDIPVIAGNAPSGSDTTDTTDTDLAVDLYPPWDIKSIQECFGGRYDRETIVDMLQKCRGDIDRAFAALLDENTDVPFDKKAAPGLPIKQNLQASRSSSPFSTGSKRSAEDSDDSEDPRPARRTRPKRRIVSNLTLGVGISFRDDQNELVSLNLRMKSETENGQNSDPLSLPGNTTPEQSDSDGKANPRRSGRISASRPL</sequence>
<protein>
    <recommendedName>
        <fullName evidence="2">OTU domain-containing protein</fullName>
    </recommendedName>
</protein>
<comment type="caution">
    <text evidence="3">The sequence shown here is derived from an EMBL/GenBank/DDBJ whole genome shotgun (WGS) entry which is preliminary data.</text>
</comment>
<feature type="compositionally biased region" description="Polar residues" evidence="1">
    <location>
        <begin position="344"/>
        <end position="360"/>
    </location>
</feature>
<dbReference type="Pfam" id="PF02338">
    <property type="entry name" value="OTU"/>
    <property type="match status" value="1"/>
</dbReference>
<dbReference type="Gene3D" id="1.10.8.10">
    <property type="entry name" value="DNA helicase RuvA subunit, C-terminal domain"/>
    <property type="match status" value="1"/>
</dbReference>
<reference evidence="3" key="1">
    <citation type="journal article" date="2023" name="IMA Fungus">
        <title>Comparative genomic study of the Penicillium genus elucidates a diverse pangenome and 15 lateral gene transfer events.</title>
        <authorList>
            <person name="Petersen C."/>
            <person name="Sorensen T."/>
            <person name="Nielsen M.R."/>
            <person name="Sondergaard T.E."/>
            <person name="Sorensen J.L."/>
            <person name="Fitzpatrick D.A."/>
            <person name="Frisvad J.C."/>
            <person name="Nielsen K.L."/>
        </authorList>
    </citation>
    <scope>NUCLEOTIDE SEQUENCE</scope>
    <source>
        <strain evidence="3">IBT 15450</strain>
    </source>
</reference>
<dbReference type="GO" id="GO:0016579">
    <property type="term" value="P:protein deubiquitination"/>
    <property type="evidence" value="ECO:0007669"/>
    <property type="project" value="TreeGrafter"/>
</dbReference>
<organism evidence="3 4">
    <name type="scientific">Penicillium canescens</name>
    <dbReference type="NCBI Taxonomy" id="5083"/>
    <lineage>
        <taxon>Eukaryota</taxon>
        <taxon>Fungi</taxon>
        <taxon>Dikarya</taxon>
        <taxon>Ascomycota</taxon>
        <taxon>Pezizomycotina</taxon>
        <taxon>Eurotiomycetes</taxon>
        <taxon>Eurotiomycetidae</taxon>
        <taxon>Eurotiales</taxon>
        <taxon>Aspergillaceae</taxon>
        <taxon>Penicillium</taxon>
    </lineage>
</organism>
<feature type="domain" description="OTU" evidence="2">
    <location>
        <begin position="65"/>
        <end position="222"/>
    </location>
</feature>
<dbReference type="PROSITE" id="PS50802">
    <property type="entry name" value="OTU"/>
    <property type="match status" value="1"/>
</dbReference>
<dbReference type="CDD" id="cd14279">
    <property type="entry name" value="CUE"/>
    <property type="match status" value="1"/>
</dbReference>
<evidence type="ECO:0000259" key="2">
    <source>
        <dbReference type="PROSITE" id="PS50802"/>
    </source>
</evidence>
<evidence type="ECO:0000313" key="3">
    <source>
        <dbReference type="EMBL" id="KAJ6043541.1"/>
    </source>
</evidence>
<dbReference type="InterPro" id="IPR050704">
    <property type="entry name" value="Peptidase_C85-like"/>
</dbReference>
<dbReference type="AlphaFoldDB" id="A0AAD6N975"/>
<feature type="compositionally biased region" description="Basic residues" evidence="1">
    <location>
        <begin position="375"/>
        <end position="384"/>
    </location>
</feature>
<feature type="region of interest" description="Disordered" evidence="1">
    <location>
        <begin position="331"/>
        <end position="384"/>
    </location>
</feature>
<dbReference type="SUPFAM" id="SSF54001">
    <property type="entry name" value="Cysteine proteinases"/>
    <property type="match status" value="1"/>
</dbReference>
<gene>
    <name evidence="3" type="ORF">N7460_004896</name>
</gene>
<feature type="compositionally biased region" description="Polar residues" evidence="1">
    <location>
        <begin position="415"/>
        <end position="433"/>
    </location>
</feature>
<accession>A0AAD6N975</accession>
<dbReference type="EMBL" id="JAQJZL010000004">
    <property type="protein sequence ID" value="KAJ6043541.1"/>
    <property type="molecule type" value="Genomic_DNA"/>
</dbReference>
<keyword evidence="4" id="KW-1185">Reference proteome</keyword>
<proteinExistence type="predicted"/>
<evidence type="ECO:0000313" key="4">
    <source>
        <dbReference type="Proteomes" id="UP001219568"/>
    </source>
</evidence>
<dbReference type="CDD" id="cd22756">
    <property type="entry name" value="OTU_OTUD3-like"/>
    <property type="match status" value="1"/>
</dbReference>
<dbReference type="GO" id="GO:0004843">
    <property type="term" value="F:cysteine-type deubiquitinase activity"/>
    <property type="evidence" value="ECO:0007669"/>
    <property type="project" value="TreeGrafter"/>
</dbReference>
<dbReference type="InterPro" id="IPR003323">
    <property type="entry name" value="OTU_dom"/>
</dbReference>
<dbReference type="Proteomes" id="UP001219568">
    <property type="component" value="Unassembled WGS sequence"/>
</dbReference>
<dbReference type="InterPro" id="IPR038765">
    <property type="entry name" value="Papain-like_cys_pep_sf"/>
</dbReference>
<feature type="region of interest" description="Disordered" evidence="1">
    <location>
        <begin position="411"/>
        <end position="454"/>
    </location>
</feature>
<evidence type="ECO:0000256" key="1">
    <source>
        <dbReference type="SAM" id="MobiDB-lite"/>
    </source>
</evidence>
<dbReference type="Gene3D" id="3.90.70.80">
    <property type="match status" value="1"/>
</dbReference>
<reference evidence="3" key="2">
    <citation type="submission" date="2023-01" db="EMBL/GenBank/DDBJ databases">
        <authorList>
            <person name="Petersen C."/>
        </authorList>
    </citation>
    <scope>NUCLEOTIDE SEQUENCE</scope>
    <source>
        <strain evidence="3">IBT 15450</strain>
    </source>
</reference>